<dbReference type="KEGG" id="trz:GWP43_06130"/>
<dbReference type="PROSITE" id="PS50111">
    <property type="entry name" value="CHEMOTAXIS_TRANSDUC_2"/>
    <property type="match status" value="1"/>
</dbReference>
<keyword evidence="1" id="KW-0145">Chemotaxis</keyword>
<evidence type="ECO:0000256" key="2">
    <source>
        <dbReference type="ARBA" id="ARBA00029447"/>
    </source>
</evidence>
<keyword evidence="3" id="KW-0807">Transducer</keyword>
<comment type="similarity">
    <text evidence="2">Belongs to the methyl-accepting chemotaxis (MCP) protein family.</text>
</comment>
<feature type="transmembrane region" description="Helical" evidence="5">
    <location>
        <begin position="225"/>
        <end position="241"/>
    </location>
</feature>
<evidence type="ECO:0000313" key="9">
    <source>
        <dbReference type="Proteomes" id="UP000464374"/>
    </source>
</evidence>
<keyword evidence="5" id="KW-1133">Transmembrane helix</keyword>
<dbReference type="SMART" id="SM00283">
    <property type="entry name" value="MA"/>
    <property type="match status" value="1"/>
</dbReference>
<feature type="transmembrane region" description="Helical" evidence="5">
    <location>
        <begin position="345"/>
        <end position="369"/>
    </location>
</feature>
<dbReference type="InterPro" id="IPR004089">
    <property type="entry name" value="MCPsignal_dom"/>
</dbReference>
<evidence type="ECO:0000256" key="1">
    <source>
        <dbReference type="ARBA" id="ARBA00022500"/>
    </source>
</evidence>
<dbReference type="Gene3D" id="1.10.287.950">
    <property type="entry name" value="Methyl-accepting chemotaxis protein"/>
    <property type="match status" value="1"/>
</dbReference>
<dbReference type="RefSeq" id="WP_162663423.1">
    <property type="nucleotide sequence ID" value="NZ_CP048020.1"/>
</dbReference>
<keyword evidence="5" id="KW-0812">Transmembrane</keyword>
<keyword evidence="4" id="KW-0175">Coiled coil</keyword>
<feature type="transmembrane region" description="Helical" evidence="5">
    <location>
        <begin position="318"/>
        <end position="338"/>
    </location>
</feature>
<organism evidence="8 9">
    <name type="scientific">Treponema vincentii</name>
    <dbReference type="NCBI Taxonomy" id="69710"/>
    <lineage>
        <taxon>Bacteria</taxon>
        <taxon>Pseudomonadati</taxon>
        <taxon>Spirochaetota</taxon>
        <taxon>Spirochaetia</taxon>
        <taxon>Spirochaetales</taxon>
        <taxon>Treponemataceae</taxon>
        <taxon>Treponema</taxon>
    </lineage>
</organism>
<dbReference type="GO" id="GO:0007165">
    <property type="term" value="P:signal transduction"/>
    <property type="evidence" value="ECO:0007669"/>
    <property type="project" value="UniProtKB-KW"/>
</dbReference>
<keyword evidence="5" id="KW-0472">Membrane</keyword>
<dbReference type="Pfam" id="PF00015">
    <property type="entry name" value="MCPsignal"/>
    <property type="match status" value="1"/>
</dbReference>
<proteinExistence type="inferred from homology"/>
<feature type="chain" id="PRO_5026753648" evidence="6">
    <location>
        <begin position="23"/>
        <end position="762"/>
    </location>
</feature>
<gene>
    <name evidence="8" type="ORF">GWP43_06130</name>
</gene>
<protein>
    <submittedName>
        <fullName evidence="8">Chemotaxis protein</fullName>
    </submittedName>
</protein>
<dbReference type="Proteomes" id="UP000464374">
    <property type="component" value="Chromosome"/>
</dbReference>
<feature type="transmembrane region" description="Helical" evidence="5">
    <location>
        <begin position="261"/>
        <end position="281"/>
    </location>
</feature>
<evidence type="ECO:0000313" key="8">
    <source>
        <dbReference type="EMBL" id="QHX43093.1"/>
    </source>
</evidence>
<dbReference type="GO" id="GO:0006935">
    <property type="term" value="P:chemotaxis"/>
    <property type="evidence" value="ECO:0007669"/>
    <property type="project" value="UniProtKB-KW"/>
</dbReference>
<feature type="transmembrane region" description="Helical" evidence="5">
    <location>
        <begin position="192"/>
        <end position="218"/>
    </location>
</feature>
<evidence type="ECO:0000256" key="6">
    <source>
        <dbReference type="SAM" id="SignalP"/>
    </source>
</evidence>
<reference evidence="8 9" key="1">
    <citation type="submission" date="2020-01" db="EMBL/GenBank/DDBJ databases">
        <title>Complete genome sequence of a human oral phylogroup 1 Treponema sp. strain ATCC 700766, originally isolated from periodontitis dental plaque.</title>
        <authorList>
            <person name="Chan Y."/>
            <person name="Huo Y.-B."/>
            <person name="Yu X.-L."/>
            <person name="Zeng H."/>
            <person name="Leung W.-K."/>
            <person name="Watt R.M."/>
        </authorList>
    </citation>
    <scope>NUCLEOTIDE SEQUENCE [LARGE SCALE GENOMIC DNA]</scope>
    <source>
        <strain evidence="8 9">OMZ 804</strain>
    </source>
</reference>
<feature type="signal peptide" evidence="6">
    <location>
        <begin position="1"/>
        <end position="22"/>
    </location>
</feature>
<dbReference type="SUPFAM" id="SSF58104">
    <property type="entry name" value="Methyl-accepting chemotaxis protein (MCP) signaling domain"/>
    <property type="match status" value="1"/>
</dbReference>
<feature type="coiled-coil region" evidence="4">
    <location>
        <begin position="441"/>
        <end position="510"/>
    </location>
</feature>
<dbReference type="PANTHER" id="PTHR43531">
    <property type="entry name" value="PROTEIN ICFG"/>
    <property type="match status" value="1"/>
</dbReference>
<feature type="domain" description="Methyl-accepting transducer" evidence="7">
    <location>
        <begin position="468"/>
        <end position="690"/>
    </location>
</feature>
<accession>A0A6P1Y1M3</accession>
<evidence type="ECO:0000259" key="7">
    <source>
        <dbReference type="PROSITE" id="PS50111"/>
    </source>
</evidence>
<name>A0A6P1Y1M3_9SPIR</name>
<evidence type="ECO:0000256" key="4">
    <source>
        <dbReference type="SAM" id="Coils"/>
    </source>
</evidence>
<dbReference type="GO" id="GO:0004888">
    <property type="term" value="F:transmembrane signaling receptor activity"/>
    <property type="evidence" value="ECO:0007669"/>
    <property type="project" value="TreeGrafter"/>
</dbReference>
<dbReference type="InterPro" id="IPR051310">
    <property type="entry name" value="MCP_chemotaxis"/>
</dbReference>
<dbReference type="GO" id="GO:0005886">
    <property type="term" value="C:plasma membrane"/>
    <property type="evidence" value="ECO:0007669"/>
    <property type="project" value="TreeGrafter"/>
</dbReference>
<dbReference type="InterPro" id="IPR011623">
    <property type="entry name" value="7TMR_DISM_rcpt_extracell_dom1"/>
</dbReference>
<dbReference type="PANTHER" id="PTHR43531:SF11">
    <property type="entry name" value="METHYL-ACCEPTING CHEMOTAXIS PROTEIN 3"/>
    <property type="match status" value="1"/>
</dbReference>
<feature type="coiled-coil region" evidence="4">
    <location>
        <begin position="658"/>
        <end position="695"/>
    </location>
</feature>
<dbReference type="EMBL" id="CP048020">
    <property type="protein sequence ID" value="QHX43093.1"/>
    <property type="molecule type" value="Genomic_DNA"/>
</dbReference>
<keyword evidence="6" id="KW-0732">Signal</keyword>
<feature type="transmembrane region" description="Helical" evidence="5">
    <location>
        <begin position="375"/>
        <end position="393"/>
    </location>
</feature>
<dbReference type="Pfam" id="PF07695">
    <property type="entry name" value="7TMR-DISM_7TM"/>
    <property type="match status" value="1"/>
</dbReference>
<dbReference type="AlphaFoldDB" id="A0A6P1Y1M3"/>
<evidence type="ECO:0000256" key="3">
    <source>
        <dbReference type="PROSITE-ProRule" id="PRU00284"/>
    </source>
</evidence>
<feature type="transmembrane region" description="Helical" evidence="5">
    <location>
        <begin position="293"/>
        <end position="312"/>
    </location>
</feature>
<evidence type="ECO:0000256" key="5">
    <source>
        <dbReference type="SAM" id="Phobius"/>
    </source>
</evidence>
<sequence>MKHIKRLTAFLILSICFAPVFPQTIQNGVLDLRGNNFNSAKTIAISGKMGFYNRQLLSSPEDVRNPAVFIECPKEWSATVLSDGTKMSAFGYGTYTLQILLPERHPELAIQIPSPVSAWSLYVNGELQDHSGRVGASREASIRGEADILYYIPKDITEVFLAIQVSNFFHSRGGIYQTIRFSTKAKVDSANFAFLFIEIFVFGFGAAIILYHLALYLFQPDNKSILWFVFFSILVVLRNMVKGPVFRILFSSLPWSIDTKIDYLTFALLGFSVVGYFATLYPKDTHKIINRIIMIEALTYTAFICVTPSYIYGKLIQVHQFVIVMIIVYVIYLIIKLLMRKREGAIFIIVGIVALILFTVNDLLYSMLIISTGNLLPFGFSAFLLAQAFGFAWKTHIYNRQSEEIKIQLSDSNKQKTLLFNEIRNTSDKLQQQETVLSQNMDGAEKAMQALSIQVQTLRSEMSEQSNQLRSTQNATDSFNAFLNTMRQGIERQSDAAEETVTQIKQLNNATNGLTEKFNEINHNFSYIREASDAGKHHLITVTDIINAIYESSESLLETNQIITAIAEQTNLLAMNAAIESAHAGEAGKGFAVVADEIRKLAENSAYEADNTGKILKHINKSIKDSAEASDVLRKSFDNINTQVNNFQTILGDISSFLKDVDIQAEKMNSAMQSLADQSVDVQEEQTEVSELRNKINESFTSLLQATEKVHTEIAAMFTNIKSLNDAVETTRGVEAETSESIGTLNALITHTDHLQNIKTNE</sequence>